<dbReference type="Proteomes" id="UP000199735">
    <property type="component" value="Unassembled WGS sequence"/>
</dbReference>
<gene>
    <name evidence="1" type="ORF">SAMN04489762_1054</name>
</gene>
<organism evidence="1 2">
    <name type="scientific">Terribacillus saccharophilus</name>
    <dbReference type="NCBI Taxonomy" id="361277"/>
    <lineage>
        <taxon>Bacteria</taxon>
        <taxon>Bacillati</taxon>
        <taxon>Bacillota</taxon>
        <taxon>Bacilli</taxon>
        <taxon>Bacillales</taxon>
        <taxon>Bacillaceae</taxon>
        <taxon>Terribacillus</taxon>
    </lineage>
</organism>
<dbReference type="AlphaFoldDB" id="A0AAX2ED84"/>
<proteinExistence type="predicted"/>
<protein>
    <submittedName>
        <fullName evidence="1">Uncharacterized protein</fullName>
    </submittedName>
</protein>
<evidence type="ECO:0000313" key="1">
    <source>
        <dbReference type="EMBL" id="SEM79493.1"/>
    </source>
</evidence>
<name>A0AAX2ED84_9BACI</name>
<sequence length="133" mass="15674">MILVHGKIKSDLRSEDQIDFEIRLDVEGITEDEMPISESTRLIVNAINKKYGKNYSFNSYINPLRVKELNKLPDDDLERRMRHLIQIHAIRDILIENGLITHEDYIKKVREKIPGLELKNKVVEKSLYDNFPE</sequence>
<dbReference type="EMBL" id="FOCD01000001">
    <property type="protein sequence ID" value="SEM79493.1"/>
    <property type="molecule type" value="Genomic_DNA"/>
</dbReference>
<reference evidence="1 2" key="1">
    <citation type="submission" date="2016-10" db="EMBL/GenBank/DDBJ databases">
        <authorList>
            <person name="Varghese N."/>
            <person name="Submissions S."/>
        </authorList>
    </citation>
    <scope>NUCLEOTIDE SEQUENCE [LARGE SCALE GENOMIC DNA]</scope>
    <source>
        <strain evidence="1 2">DSM 21619</strain>
    </source>
</reference>
<accession>A0AAX2ED84</accession>
<comment type="caution">
    <text evidence="1">The sequence shown here is derived from an EMBL/GenBank/DDBJ whole genome shotgun (WGS) entry which is preliminary data.</text>
</comment>
<evidence type="ECO:0000313" key="2">
    <source>
        <dbReference type="Proteomes" id="UP000199735"/>
    </source>
</evidence>
<dbReference type="RefSeq" id="WP_093879934.1">
    <property type="nucleotide sequence ID" value="NZ_FOCD01000001.1"/>
</dbReference>